<name>Q64AC2_UNCAG</name>
<keyword evidence="1" id="KW-0472">Membrane</keyword>
<keyword evidence="1" id="KW-0812">Transmembrane</keyword>
<reference evidence="2" key="2">
    <citation type="submission" date="2004-08" db="EMBL/GenBank/DDBJ databases">
        <authorList>
            <person name="Putnam N."/>
            <person name="Detter J.C."/>
            <person name="Richardson P.M."/>
            <person name="Rokhsar D."/>
        </authorList>
    </citation>
    <scope>NUCLEOTIDE SEQUENCE</scope>
</reference>
<sequence>MVAKEDIGTIVAFVVILILIVASVPFVITPLLATPKYTGEQQSALSLVSYLSYYSLGGDSIEHYSAERVHENGVAGIMYRYGRESRDIANTVHDKLEEIGFVTTAIETEKSSGWEPYWDYSWFSAANGDIIAFVSTYFDGRSNYVCIATGSDEYEEDVYKIRIEGNDFVSLTSGVRAKSEEPAEIEHVAPLAGTIYAITYPQHKFSGPVDAVVNIEARKSYGEMIALKDKVATNETFRQEFFNVSADNETVANATRVVQERTRYYPWGFFWVCGYGGYGYYSPYRYDHPGSGPIVRPRGTGYTIRGGGGPGMAK</sequence>
<organism evidence="2">
    <name type="scientific">Uncultured archaeon GZfos26G2</name>
    <dbReference type="NCBI Taxonomy" id="3386331"/>
    <lineage>
        <taxon>Archaea</taxon>
        <taxon>Methanobacteriati</taxon>
        <taxon>Methanobacteriota</taxon>
        <taxon>Stenosarchaea group</taxon>
        <taxon>Methanomicrobia</taxon>
        <taxon>Candidatus Methanophagales</taxon>
        <taxon>Candidatus Methanophagaceae</taxon>
        <taxon>Candidatus Methanophaga</taxon>
    </lineage>
</organism>
<feature type="transmembrane region" description="Helical" evidence="1">
    <location>
        <begin position="7"/>
        <end position="28"/>
    </location>
</feature>
<dbReference type="EMBL" id="AY714855">
    <property type="protein sequence ID" value="AAU83655.1"/>
    <property type="molecule type" value="Genomic_DNA"/>
</dbReference>
<keyword evidence="1" id="KW-1133">Transmembrane helix</keyword>
<evidence type="ECO:0000256" key="1">
    <source>
        <dbReference type="SAM" id="Phobius"/>
    </source>
</evidence>
<gene>
    <name evidence="2" type="ORF">GZ32E7_16</name>
</gene>
<proteinExistence type="predicted"/>
<protein>
    <submittedName>
        <fullName evidence="2">Uncharacterized protein</fullName>
    </submittedName>
</protein>
<dbReference type="AlphaFoldDB" id="Q64AC2"/>
<accession>Q64AC2</accession>
<reference evidence="2" key="1">
    <citation type="journal article" date="2004" name="Science">
        <title>Reverse methanogenesis: testing the hypothesis with environmental genomics.</title>
        <authorList>
            <person name="Hallam S.J."/>
            <person name="Putnam N."/>
            <person name="Preston C.M."/>
            <person name="Detter J.C."/>
            <person name="Rokhsar D."/>
            <person name="Richardson P.M."/>
            <person name="DeLong E.F."/>
        </authorList>
    </citation>
    <scope>NUCLEOTIDE SEQUENCE</scope>
</reference>
<evidence type="ECO:0000313" key="2">
    <source>
        <dbReference type="EMBL" id="AAU83655.1"/>
    </source>
</evidence>